<protein>
    <submittedName>
        <fullName evidence="2">Uncharacterized protein</fullName>
    </submittedName>
</protein>
<accession>A0A834C5I6</accession>
<evidence type="ECO:0000313" key="2">
    <source>
        <dbReference type="EMBL" id="KAF6723267.1"/>
    </source>
</evidence>
<gene>
    <name evidence="2" type="ORF">FQA47_015930</name>
</gene>
<feature type="signal peptide" evidence="1">
    <location>
        <begin position="1"/>
        <end position="29"/>
    </location>
</feature>
<evidence type="ECO:0000256" key="1">
    <source>
        <dbReference type="SAM" id="SignalP"/>
    </source>
</evidence>
<keyword evidence="1" id="KW-0732">Signal</keyword>
<dbReference type="AlphaFoldDB" id="A0A834C5I6"/>
<feature type="chain" id="PRO_5032722355" evidence="1">
    <location>
        <begin position="30"/>
        <end position="99"/>
    </location>
</feature>
<name>A0A834C5I6_ORYME</name>
<proteinExistence type="predicted"/>
<dbReference type="Proteomes" id="UP000646548">
    <property type="component" value="Unassembled WGS sequence"/>
</dbReference>
<evidence type="ECO:0000313" key="3">
    <source>
        <dbReference type="Proteomes" id="UP000646548"/>
    </source>
</evidence>
<dbReference type="EMBL" id="WKFB01000435">
    <property type="protein sequence ID" value="KAF6723267.1"/>
    <property type="molecule type" value="Genomic_DNA"/>
</dbReference>
<organism evidence="2 3">
    <name type="scientific">Oryzias melastigma</name>
    <name type="common">Marine medaka</name>
    <dbReference type="NCBI Taxonomy" id="30732"/>
    <lineage>
        <taxon>Eukaryota</taxon>
        <taxon>Metazoa</taxon>
        <taxon>Chordata</taxon>
        <taxon>Craniata</taxon>
        <taxon>Vertebrata</taxon>
        <taxon>Euteleostomi</taxon>
        <taxon>Actinopterygii</taxon>
        <taxon>Neopterygii</taxon>
        <taxon>Teleostei</taxon>
        <taxon>Neoteleostei</taxon>
        <taxon>Acanthomorphata</taxon>
        <taxon>Ovalentaria</taxon>
        <taxon>Atherinomorphae</taxon>
        <taxon>Beloniformes</taxon>
        <taxon>Adrianichthyidae</taxon>
        <taxon>Oryziinae</taxon>
        <taxon>Oryzias</taxon>
    </lineage>
</organism>
<comment type="caution">
    <text evidence="2">The sequence shown here is derived from an EMBL/GenBank/DDBJ whole genome shotgun (WGS) entry which is preliminary data.</text>
</comment>
<reference evidence="2" key="1">
    <citation type="journal article" name="BMC Genomics">
        <title>Long-read sequencing and de novo genome assembly of marine medaka (Oryzias melastigma).</title>
        <authorList>
            <person name="Liang P."/>
            <person name="Saqib H.S.A."/>
            <person name="Ni X."/>
            <person name="Shen Y."/>
        </authorList>
    </citation>
    <scope>NUCLEOTIDE SEQUENCE</scope>
    <source>
        <strain evidence="2">Bigg-433</strain>
    </source>
</reference>
<sequence length="99" mass="10898">MDGPTQTRTRSDSLSLILALLPWLPHSLSLHLPKPSCRLWISLSSRIQKNPSDSCISSLLHTDAYIGSAPHRRRVSSSSSSALFSRISVDQKGERQMAA</sequence>